<keyword evidence="2" id="KW-1185">Reference proteome</keyword>
<organism evidence="1 2">
    <name type="scientific">Granulicella cerasi</name>
    <dbReference type="NCBI Taxonomy" id="741063"/>
    <lineage>
        <taxon>Bacteria</taxon>
        <taxon>Pseudomonadati</taxon>
        <taxon>Acidobacteriota</taxon>
        <taxon>Terriglobia</taxon>
        <taxon>Terriglobales</taxon>
        <taxon>Acidobacteriaceae</taxon>
        <taxon>Granulicella</taxon>
    </lineage>
</organism>
<dbReference type="InterPro" id="IPR017853">
    <property type="entry name" value="GH"/>
</dbReference>
<sequence>MQISPISFIDEGVEACLNTLQNRVGVNALMIGTISWLGLKVGRRISAELEGWPDHGVPAPYTMQGGSYIKERPEYYTNTHIKQFASTDPELAGQDILDLVIPEAKKRGIKVIPEFMEPLFKYAGHGSAAAVLIPNMPQCMEIDLFGRIAGEPCTSNPDYRRWWHGIIEEHCRNYDIDGIMWCNERNSPLDRMMQGQAPGCFCPQCRKEAAERNIDVERTKLAFAPVYEFFQKVRAGETFVDGAFIEFLRVLLANPEVLVWEKFWLERSKDLDRELYGIVKWCNPALTFGLNVWNRNHFNPIRKAQWPWLEQTTYCDWVKPITYQHQAGEVFIREMNYFGGTLLRDFTREEFVPAMYALLGMNEAPANEVIAAGMDPDTYVFGQCADAVRGVQGKVPVYMGIGVDAPRILTEQAVCTPDTVYRSVHATFRAGGKGLVYSPNYAGMNLSNLDGGARALEELGYKPKN</sequence>
<comment type="caution">
    <text evidence="1">The sequence shown here is derived from an EMBL/GenBank/DDBJ whole genome shotgun (WGS) entry which is preliminary data.</text>
</comment>
<dbReference type="Proteomes" id="UP001596391">
    <property type="component" value="Unassembled WGS sequence"/>
</dbReference>
<gene>
    <name evidence="1" type="ORF">ACFQBQ_12860</name>
</gene>
<reference evidence="2" key="1">
    <citation type="journal article" date="2019" name="Int. J. Syst. Evol. Microbiol.">
        <title>The Global Catalogue of Microorganisms (GCM) 10K type strain sequencing project: providing services to taxonomists for standard genome sequencing and annotation.</title>
        <authorList>
            <consortium name="The Broad Institute Genomics Platform"/>
            <consortium name="The Broad Institute Genome Sequencing Center for Infectious Disease"/>
            <person name="Wu L."/>
            <person name="Ma J."/>
        </authorList>
    </citation>
    <scope>NUCLEOTIDE SEQUENCE [LARGE SCALE GENOMIC DNA]</scope>
    <source>
        <strain evidence="2">CGMCC 1.16026</strain>
    </source>
</reference>
<evidence type="ECO:0000313" key="1">
    <source>
        <dbReference type="EMBL" id="MFC6646459.1"/>
    </source>
</evidence>
<dbReference type="Gene3D" id="3.20.20.80">
    <property type="entry name" value="Glycosidases"/>
    <property type="match status" value="1"/>
</dbReference>
<dbReference type="RefSeq" id="WP_390235451.1">
    <property type="nucleotide sequence ID" value="NZ_JBHSWI010000001.1"/>
</dbReference>
<name>A0ABW1ZBC7_9BACT</name>
<proteinExistence type="predicted"/>
<dbReference type="EMBL" id="JBHSWI010000001">
    <property type="protein sequence ID" value="MFC6646459.1"/>
    <property type="molecule type" value="Genomic_DNA"/>
</dbReference>
<accession>A0ABW1ZBC7</accession>
<protein>
    <submittedName>
        <fullName evidence="1">Uncharacterized protein</fullName>
    </submittedName>
</protein>
<dbReference type="SUPFAM" id="SSF51445">
    <property type="entry name" value="(Trans)glycosidases"/>
    <property type="match status" value="1"/>
</dbReference>
<evidence type="ECO:0000313" key="2">
    <source>
        <dbReference type="Proteomes" id="UP001596391"/>
    </source>
</evidence>